<reference evidence="2" key="1">
    <citation type="submission" date="2022-11" db="EMBL/GenBank/DDBJ databases">
        <title>WGS of Natronobacillus azotifigens 24KS-1, an anaerobic diazotrophic haloalkaliphile from soda-rich habitats.</title>
        <authorList>
            <person name="Sorokin D.Y."/>
            <person name="Merkel A.Y."/>
        </authorList>
    </citation>
    <scope>NUCLEOTIDE SEQUENCE</scope>
    <source>
        <strain evidence="2">24KS-1</strain>
    </source>
</reference>
<evidence type="ECO:0000313" key="2">
    <source>
        <dbReference type="EMBL" id="MCZ0702865.1"/>
    </source>
</evidence>
<comment type="caution">
    <text evidence="2">The sequence shown here is derived from an EMBL/GenBank/DDBJ whole genome shotgun (WGS) entry which is preliminary data.</text>
</comment>
<sequence length="43" mass="4921">MKTDQNPFQSPRAKPKHASHQVNGETEASQTQKIIKVDTKKRM</sequence>
<feature type="compositionally biased region" description="Polar residues" evidence="1">
    <location>
        <begin position="20"/>
        <end position="33"/>
    </location>
</feature>
<evidence type="ECO:0000256" key="1">
    <source>
        <dbReference type="SAM" id="MobiDB-lite"/>
    </source>
</evidence>
<dbReference type="InterPro" id="IPR025413">
    <property type="entry name" value="YpzG-like"/>
</dbReference>
<proteinExistence type="predicted"/>
<protein>
    <submittedName>
        <fullName evidence="2">YpzG family protein</fullName>
    </submittedName>
</protein>
<dbReference type="Proteomes" id="UP001084197">
    <property type="component" value="Unassembled WGS sequence"/>
</dbReference>
<name>A0A9J6RCC5_9BACI</name>
<feature type="region of interest" description="Disordered" evidence="1">
    <location>
        <begin position="1"/>
        <end position="43"/>
    </location>
</feature>
<evidence type="ECO:0000313" key="3">
    <source>
        <dbReference type="Proteomes" id="UP001084197"/>
    </source>
</evidence>
<gene>
    <name evidence="2" type="ORF">OWO01_06540</name>
</gene>
<dbReference type="EMBL" id="JAPRAT010000009">
    <property type="protein sequence ID" value="MCZ0702865.1"/>
    <property type="molecule type" value="Genomic_DNA"/>
</dbReference>
<dbReference type="RefSeq" id="WP_268779634.1">
    <property type="nucleotide sequence ID" value="NZ_JAPRAT010000009.1"/>
</dbReference>
<keyword evidence="3" id="KW-1185">Reference proteome</keyword>
<organism evidence="2 3">
    <name type="scientific">Natronobacillus azotifigens</name>
    <dbReference type="NCBI Taxonomy" id="472978"/>
    <lineage>
        <taxon>Bacteria</taxon>
        <taxon>Bacillati</taxon>
        <taxon>Bacillota</taxon>
        <taxon>Bacilli</taxon>
        <taxon>Bacillales</taxon>
        <taxon>Bacillaceae</taxon>
        <taxon>Natronobacillus</taxon>
    </lineage>
</organism>
<dbReference type="Pfam" id="PF14139">
    <property type="entry name" value="YpzG"/>
    <property type="match status" value="1"/>
</dbReference>
<accession>A0A9J6RCC5</accession>
<dbReference type="AlphaFoldDB" id="A0A9J6RCC5"/>